<dbReference type="PANTHER" id="PTHR39074:SF1">
    <property type="entry name" value="AGAP007547-PA"/>
    <property type="match status" value="1"/>
</dbReference>
<feature type="transmembrane region" description="Helical" evidence="1">
    <location>
        <begin position="87"/>
        <end position="104"/>
    </location>
</feature>
<dbReference type="Proteomes" id="UP000494165">
    <property type="component" value="Unassembled WGS sequence"/>
</dbReference>
<keyword evidence="1" id="KW-0472">Membrane</keyword>
<dbReference type="AlphaFoldDB" id="A0A8S1CD94"/>
<keyword evidence="1" id="KW-1133">Transmembrane helix</keyword>
<evidence type="ECO:0000313" key="3">
    <source>
        <dbReference type="Proteomes" id="UP000494165"/>
    </source>
</evidence>
<name>A0A8S1CD94_9INSE</name>
<keyword evidence="3" id="KW-1185">Reference proteome</keyword>
<evidence type="ECO:0000256" key="1">
    <source>
        <dbReference type="SAM" id="Phobius"/>
    </source>
</evidence>
<dbReference type="PANTHER" id="PTHR39074">
    <property type="entry name" value="AGAP007547-PA"/>
    <property type="match status" value="1"/>
</dbReference>
<feature type="transmembrane region" description="Helical" evidence="1">
    <location>
        <begin position="12"/>
        <end position="31"/>
    </location>
</feature>
<feature type="transmembrane region" description="Helical" evidence="1">
    <location>
        <begin position="116"/>
        <end position="133"/>
    </location>
</feature>
<sequence length="268" mass="30374">MQFMLFRPLDPALVRGATVAALAGLALPLALPPLHMAVLSKYWSKYARKVDKFTCTCSCWDTIFKGTYETGVASYKHFYFNATRNVLLIWMLTVLAIVALYEAIKRMAVLAVNGRLRFPMALLFLTALFPHYYSWWSYLNYWNDDFYTQWHHQLYFTVSEVGASYAVLRLADREVNVTSRGVLPIVAVGMVHAFLAARDQFVENVLAARGLAHQVVRDVALMVPDLLHILVPLACLMAARPTPSRRFWIELTACVAAGLTTFRLLCDE</sequence>
<protein>
    <submittedName>
        <fullName evidence="2">Uncharacterized protein</fullName>
    </submittedName>
</protein>
<reference evidence="2 3" key="1">
    <citation type="submission" date="2020-04" db="EMBL/GenBank/DDBJ databases">
        <authorList>
            <person name="Alioto T."/>
            <person name="Alioto T."/>
            <person name="Gomez Garrido J."/>
        </authorList>
    </citation>
    <scope>NUCLEOTIDE SEQUENCE [LARGE SCALE GENOMIC DNA]</scope>
</reference>
<keyword evidence="1" id="KW-0812">Transmembrane</keyword>
<dbReference type="OrthoDB" id="10015560at2759"/>
<dbReference type="EMBL" id="CADEPI010000020">
    <property type="protein sequence ID" value="CAB3365317.1"/>
    <property type="molecule type" value="Genomic_DNA"/>
</dbReference>
<accession>A0A8S1CD94</accession>
<proteinExistence type="predicted"/>
<organism evidence="2 3">
    <name type="scientific">Cloeon dipterum</name>
    <dbReference type="NCBI Taxonomy" id="197152"/>
    <lineage>
        <taxon>Eukaryota</taxon>
        <taxon>Metazoa</taxon>
        <taxon>Ecdysozoa</taxon>
        <taxon>Arthropoda</taxon>
        <taxon>Hexapoda</taxon>
        <taxon>Insecta</taxon>
        <taxon>Pterygota</taxon>
        <taxon>Palaeoptera</taxon>
        <taxon>Ephemeroptera</taxon>
        <taxon>Pisciforma</taxon>
        <taxon>Baetidae</taxon>
        <taxon>Cloeon</taxon>
    </lineage>
</organism>
<evidence type="ECO:0000313" key="2">
    <source>
        <dbReference type="EMBL" id="CAB3365317.1"/>
    </source>
</evidence>
<gene>
    <name evidence="2" type="ORF">CLODIP_2_CD06138</name>
</gene>
<comment type="caution">
    <text evidence="2">The sequence shown here is derived from an EMBL/GenBank/DDBJ whole genome shotgun (WGS) entry which is preliminary data.</text>
</comment>